<dbReference type="SUPFAM" id="SSF56801">
    <property type="entry name" value="Acetyl-CoA synthetase-like"/>
    <property type="match status" value="1"/>
</dbReference>
<feature type="transmembrane region" description="Helical" evidence="4">
    <location>
        <begin position="1268"/>
        <end position="1292"/>
    </location>
</feature>
<dbReference type="SMART" id="SM00823">
    <property type="entry name" value="PKS_PP"/>
    <property type="match status" value="2"/>
</dbReference>
<keyword evidence="4" id="KW-1133">Transmembrane helix</keyword>
<organism evidence="6 7">
    <name type="scientific">Actinomycetospora straminea</name>
    <dbReference type="NCBI Taxonomy" id="663607"/>
    <lineage>
        <taxon>Bacteria</taxon>
        <taxon>Bacillati</taxon>
        <taxon>Actinomycetota</taxon>
        <taxon>Actinomycetes</taxon>
        <taxon>Pseudonocardiales</taxon>
        <taxon>Pseudonocardiaceae</taxon>
        <taxon>Actinomycetospora</taxon>
    </lineage>
</organism>
<comment type="caution">
    <text evidence="6">The sequence shown here is derived from an EMBL/GenBank/DDBJ whole genome shotgun (WGS) entry which is preliminary data.</text>
</comment>
<dbReference type="InterPro" id="IPR012728">
    <property type="entry name" value="Pls/PosA_C"/>
</dbReference>
<dbReference type="Proteomes" id="UP001500457">
    <property type="component" value="Unassembled WGS sequence"/>
</dbReference>
<dbReference type="SUPFAM" id="SSF47336">
    <property type="entry name" value="ACP-like"/>
    <property type="match status" value="2"/>
</dbReference>
<feature type="region of interest" description="Disordered" evidence="3">
    <location>
        <begin position="735"/>
        <end position="760"/>
    </location>
</feature>
<evidence type="ECO:0000313" key="6">
    <source>
        <dbReference type="EMBL" id="GAA4858503.1"/>
    </source>
</evidence>
<dbReference type="Gene3D" id="3.40.50.12780">
    <property type="entry name" value="N-terminal domain of ligase-like"/>
    <property type="match status" value="1"/>
</dbReference>
<dbReference type="InterPro" id="IPR011004">
    <property type="entry name" value="Trimer_LpxA-like_sf"/>
</dbReference>
<dbReference type="Pfam" id="PF00550">
    <property type="entry name" value="PP-binding"/>
    <property type="match status" value="2"/>
</dbReference>
<dbReference type="SUPFAM" id="SSF51161">
    <property type="entry name" value="Trimeric LpxA-like enzymes"/>
    <property type="match status" value="2"/>
</dbReference>
<evidence type="ECO:0000256" key="4">
    <source>
        <dbReference type="SAM" id="Phobius"/>
    </source>
</evidence>
<keyword evidence="1" id="KW-0596">Phosphopantetheine</keyword>
<dbReference type="PANTHER" id="PTHR45527:SF1">
    <property type="entry name" value="FATTY ACID SYNTHASE"/>
    <property type="match status" value="1"/>
</dbReference>
<feature type="compositionally biased region" description="Pro residues" evidence="3">
    <location>
        <begin position="476"/>
        <end position="502"/>
    </location>
</feature>
<feature type="region of interest" description="Disordered" evidence="3">
    <location>
        <begin position="1459"/>
        <end position="1481"/>
    </location>
</feature>
<feature type="domain" description="Carrier" evidence="5">
    <location>
        <begin position="578"/>
        <end position="656"/>
    </location>
</feature>
<dbReference type="EMBL" id="BAABHQ010000001">
    <property type="protein sequence ID" value="GAA4858503.1"/>
    <property type="molecule type" value="Genomic_DNA"/>
</dbReference>
<dbReference type="InterPro" id="IPR036736">
    <property type="entry name" value="ACP-like_sf"/>
</dbReference>
<feature type="transmembrane region" description="Helical" evidence="4">
    <location>
        <begin position="808"/>
        <end position="834"/>
    </location>
</feature>
<keyword evidence="7" id="KW-1185">Reference proteome</keyword>
<feature type="transmembrane region" description="Helical" evidence="4">
    <location>
        <begin position="1002"/>
        <end position="1029"/>
    </location>
</feature>
<feature type="transmembrane region" description="Helical" evidence="4">
    <location>
        <begin position="768"/>
        <end position="796"/>
    </location>
</feature>
<feature type="compositionally biased region" description="Pro residues" evidence="3">
    <location>
        <begin position="741"/>
        <end position="760"/>
    </location>
</feature>
<accession>A0ABP9DUA1</accession>
<dbReference type="PANTHER" id="PTHR45527">
    <property type="entry name" value="NONRIBOSOMAL PEPTIDE SYNTHETASE"/>
    <property type="match status" value="1"/>
</dbReference>
<dbReference type="InterPro" id="IPR009081">
    <property type="entry name" value="PP-bd_ACP"/>
</dbReference>
<reference evidence="7" key="1">
    <citation type="journal article" date="2019" name="Int. J. Syst. Evol. Microbiol.">
        <title>The Global Catalogue of Microorganisms (GCM) 10K type strain sequencing project: providing services to taxonomists for standard genome sequencing and annotation.</title>
        <authorList>
            <consortium name="The Broad Institute Genomics Platform"/>
            <consortium name="The Broad Institute Genome Sequencing Center for Infectious Disease"/>
            <person name="Wu L."/>
            <person name="Ma J."/>
        </authorList>
    </citation>
    <scope>NUCLEOTIDE SEQUENCE [LARGE SCALE GENOMIC DNA]</scope>
    <source>
        <strain evidence="7">JCM 17983</strain>
    </source>
</reference>
<dbReference type="Pfam" id="PF00501">
    <property type="entry name" value="AMP-binding"/>
    <property type="match status" value="1"/>
</dbReference>
<dbReference type="NCBIfam" id="TIGR02353">
    <property type="entry name" value="NRPS_term_dom"/>
    <property type="match status" value="1"/>
</dbReference>
<dbReference type="PROSITE" id="PS50075">
    <property type="entry name" value="CARRIER"/>
    <property type="match status" value="2"/>
</dbReference>
<feature type="compositionally biased region" description="Pro residues" evidence="3">
    <location>
        <begin position="558"/>
        <end position="579"/>
    </location>
</feature>
<keyword evidence="4" id="KW-0472">Membrane</keyword>
<dbReference type="InterPro" id="IPR000873">
    <property type="entry name" value="AMP-dep_synth/lig_dom"/>
</dbReference>
<evidence type="ECO:0000256" key="3">
    <source>
        <dbReference type="SAM" id="MobiDB-lite"/>
    </source>
</evidence>
<feature type="region of interest" description="Disordered" evidence="3">
    <location>
        <begin position="554"/>
        <end position="582"/>
    </location>
</feature>
<evidence type="ECO:0000313" key="7">
    <source>
        <dbReference type="Proteomes" id="UP001500457"/>
    </source>
</evidence>
<keyword evidence="2" id="KW-0597">Phosphoprotein</keyword>
<feature type="domain" description="Carrier" evidence="5">
    <location>
        <begin position="660"/>
        <end position="738"/>
    </location>
</feature>
<feature type="transmembrane region" description="Helical" evidence="4">
    <location>
        <begin position="1298"/>
        <end position="1319"/>
    </location>
</feature>
<gene>
    <name evidence="6" type="ORF">GCM10023203_01620</name>
</gene>
<feature type="region of interest" description="Disordered" evidence="3">
    <location>
        <begin position="472"/>
        <end position="518"/>
    </location>
</feature>
<proteinExistence type="predicted"/>
<sequence length="1481" mass="156774">MPSRVPILPTGSDTPRPLLRLAEPPAPDPSHADHVLIDGREAQGPRARAGERLDDLVATRCASWRDADRLDTAALETPDRTLSYGELDADANRLARYLRVRGVRGGDRVALRLDRPDAAHTALLAVARLGAATVTVAPGLTADTTTTLLVDVGVTTVLATDRGTPDLTGLAVAAGADVVALDRAAALVAEQDGRALLDVECGPRRDALAYVVPTTDGGGLRATAVDHTAAVALVRVLGDVLGVRPGDRVHRGAAPGSDLAVLETWLAWARGATVVVPPGGVERAPAALGRHLRDRRISVLCAGPDLLAGIDVDLPDLRLVVVPGPSYPPDLVARWHRPGRRLVGVYGPPEATVAALWTELRPDRTATLGVPLPTGRVVVLDPGRPARTLPPGAVGEIGLAGAGVARGYVGRADLDRETFVPDPVDIPGNPSGRVVRTGDLGRVTEDGEVEFLGRLADAGGRGARPTVPVVARRPAAPTPPLPPLPAPPPLLSPRPALPPSPRPRVRVTMSAPPSDSAPTVALSTAALSTAALSTAALSTAALSTAALPTAALPTTALAPPPAAPPETPPETPPASPASTPPDRTQTLLAEILAGALERDEVPVDAHVFDDLGADSMLMARFCARVRKHPDLPSIAMQDVYAHPTVAQLASALAPPTAPPAAPADRTQALLAEVLAGALERDEVPVDAHVFDDLGADSMLMARFCARVRKHPDLPTVAMQDVYAHPTVADLARALAASSPATPEPAPPEAAPQPDPEPGPVATPRPGRLAYVLCGAAQLLFVLGYTYIAATIVTWSFEWLALAPDELHLYLRSVAVGSFAFAVLSILPIALKWLLVGRWRSREFPVWGPTYLRLWIVKILVRSSPLALFVGTPIYPWYLRALGARIGKGAVLLSGPVPVCADLLSVGAGALVRKDVMLSLYRAHDGRIRTGPVTIGRNAVVGENVVLDIDTAVGDDATLGHSSSLHRGQRVPAGATWHGSPAREAPGPYPTVPAMRCGPLRKIAYSVVSLTVLLAVALPLAVGLAALLILEVPQLRALIEPGAGALTSRLFWIETLLVSVIVVFGLLLLGLLIVTTLPRLFALGVRPDRVYALYGLHYWCHRWVSGLTNVAAFTYLFGDSSAIAHYLARIGYGMRPLVQTGSNFGMLVKHESPYLTRVGSGTVVADGLSVMNADYSATSFRVSTTAIGARNFLGNRIHYPAQGRTGDDCLLATKAMIPVDGPVREGVGLLGSPSFEIPRTVARDSALDQSGDELARGLRRKNRHNATTMALYLLVRWWLFLAMAALVACVASVPVRLGAVEMLAAQLLIFIFGTLFLVLIERSVVALMCRAPEGRSIYDHAFWRHERYWKVALPEWVAIFNGTPYKNLVWRMLGVRIGKRVFDDGVSLTERTFTTIGDECTFNEHTVLQCHSQEDGAFKSDHIVIGARATFGVAAFVHYGTTIGDGAVLAPDTFLMKGEEVPPGETWGGNPAREMPAPAGRP</sequence>
<feature type="transmembrane region" description="Helical" evidence="4">
    <location>
        <begin position="889"/>
        <end position="911"/>
    </location>
</feature>
<evidence type="ECO:0000256" key="2">
    <source>
        <dbReference type="ARBA" id="ARBA00022553"/>
    </source>
</evidence>
<dbReference type="InterPro" id="IPR020806">
    <property type="entry name" value="PKS_PP-bd"/>
</dbReference>
<dbReference type="Gene3D" id="2.160.10.10">
    <property type="entry name" value="Hexapeptide repeat proteins"/>
    <property type="match status" value="2"/>
</dbReference>
<evidence type="ECO:0000259" key="5">
    <source>
        <dbReference type="PROSITE" id="PS50075"/>
    </source>
</evidence>
<feature type="transmembrane region" description="Helical" evidence="4">
    <location>
        <begin position="1049"/>
        <end position="1073"/>
    </location>
</feature>
<feature type="region of interest" description="Disordered" evidence="3">
    <location>
        <begin position="1"/>
        <end position="33"/>
    </location>
</feature>
<dbReference type="Gene3D" id="1.10.1200.10">
    <property type="entry name" value="ACP-like"/>
    <property type="match status" value="2"/>
</dbReference>
<dbReference type="InterPro" id="IPR042099">
    <property type="entry name" value="ANL_N_sf"/>
</dbReference>
<protein>
    <recommendedName>
        <fullName evidence="5">Carrier domain-containing protein</fullName>
    </recommendedName>
</protein>
<keyword evidence="4" id="KW-0812">Transmembrane</keyword>
<name>A0ABP9DUA1_9PSEU</name>
<evidence type="ECO:0000256" key="1">
    <source>
        <dbReference type="ARBA" id="ARBA00022450"/>
    </source>
</evidence>